<keyword evidence="1" id="KW-0812">Transmembrane</keyword>
<name>A0A9Q0YW05_SALPP</name>
<dbReference type="EMBL" id="JAPFFK010000015">
    <property type="protein sequence ID" value="KAJ6712154.1"/>
    <property type="molecule type" value="Genomic_DNA"/>
</dbReference>
<dbReference type="Proteomes" id="UP001151532">
    <property type="component" value="Chromosome 1"/>
</dbReference>
<comment type="caution">
    <text evidence="2">The sequence shown here is derived from an EMBL/GenBank/DDBJ whole genome shotgun (WGS) entry which is preliminary data.</text>
</comment>
<evidence type="ECO:0000256" key="1">
    <source>
        <dbReference type="SAM" id="Phobius"/>
    </source>
</evidence>
<keyword evidence="1" id="KW-0472">Membrane</keyword>
<accession>A0A9Q0YW05</accession>
<keyword evidence="3" id="KW-1185">Reference proteome</keyword>
<evidence type="ECO:0000313" key="3">
    <source>
        <dbReference type="Proteomes" id="UP001151532"/>
    </source>
</evidence>
<gene>
    <name evidence="2" type="ORF">OIU79_008381</name>
</gene>
<dbReference type="AlphaFoldDB" id="A0A9Q0YW05"/>
<reference evidence="2" key="2">
    <citation type="journal article" date="2023" name="Int. J. Mol. Sci.">
        <title>De Novo Assembly and Annotation of 11 Diverse Shrub Willow (Salix) Genomes Reveals Novel Gene Organization in Sex-Linked Regions.</title>
        <authorList>
            <person name="Hyden B."/>
            <person name="Feng K."/>
            <person name="Yates T.B."/>
            <person name="Jawdy S."/>
            <person name="Cereghino C."/>
            <person name="Smart L.B."/>
            <person name="Muchero W."/>
        </authorList>
    </citation>
    <scope>NUCLEOTIDE SEQUENCE</scope>
    <source>
        <tissue evidence="2">Shoot tip</tissue>
    </source>
</reference>
<feature type="non-terminal residue" evidence="2">
    <location>
        <position position="106"/>
    </location>
</feature>
<keyword evidence="1" id="KW-1133">Transmembrane helix</keyword>
<reference evidence="2" key="1">
    <citation type="submission" date="2022-11" db="EMBL/GenBank/DDBJ databases">
        <authorList>
            <person name="Hyden B.L."/>
            <person name="Feng K."/>
            <person name="Yates T."/>
            <person name="Jawdy S."/>
            <person name="Smart L.B."/>
            <person name="Muchero W."/>
        </authorList>
    </citation>
    <scope>NUCLEOTIDE SEQUENCE</scope>
    <source>
        <tissue evidence="2">Shoot tip</tissue>
    </source>
</reference>
<sequence>MLTLIHNKHRNIILSRKFSQNYRCRSLLPIRSPFQKNVWSCIIVVDFPIAIFLIGAVNLRHIPNLVIIFTIPTRMDFPREIVGHVKWKHLQYFNELDSWHTEKTPR</sequence>
<protein>
    <submittedName>
        <fullName evidence="2">Uncharacterized protein</fullName>
    </submittedName>
</protein>
<feature type="transmembrane region" description="Helical" evidence="1">
    <location>
        <begin position="37"/>
        <end position="59"/>
    </location>
</feature>
<organism evidence="2 3">
    <name type="scientific">Salix purpurea</name>
    <name type="common">Purple osier willow</name>
    <dbReference type="NCBI Taxonomy" id="77065"/>
    <lineage>
        <taxon>Eukaryota</taxon>
        <taxon>Viridiplantae</taxon>
        <taxon>Streptophyta</taxon>
        <taxon>Embryophyta</taxon>
        <taxon>Tracheophyta</taxon>
        <taxon>Spermatophyta</taxon>
        <taxon>Magnoliopsida</taxon>
        <taxon>eudicotyledons</taxon>
        <taxon>Gunneridae</taxon>
        <taxon>Pentapetalae</taxon>
        <taxon>rosids</taxon>
        <taxon>fabids</taxon>
        <taxon>Malpighiales</taxon>
        <taxon>Salicaceae</taxon>
        <taxon>Saliceae</taxon>
        <taxon>Salix</taxon>
    </lineage>
</organism>
<evidence type="ECO:0000313" key="2">
    <source>
        <dbReference type="EMBL" id="KAJ6712154.1"/>
    </source>
</evidence>
<proteinExistence type="predicted"/>